<dbReference type="CDD" id="cd04301">
    <property type="entry name" value="NAT_SF"/>
    <property type="match status" value="1"/>
</dbReference>
<dbReference type="InterPro" id="IPR000182">
    <property type="entry name" value="GNAT_dom"/>
</dbReference>
<dbReference type="Pfam" id="PF13673">
    <property type="entry name" value="Acetyltransf_10"/>
    <property type="match status" value="1"/>
</dbReference>
<name>A0A238ZBS1_9PSED</name>
<feature type="domain" description="N-acetyltransferase" evidence="3">
    <location>
        <begin position="12"/>
        <end position="154"/>
    </location>
</feature>
<organism evidence="4 5">
    <name type="scientific">Pseudomonas segetis</name>
    <dbReference type="NCBI Taxonomy" id="298908"/>
    <lineage>
        <taxon>Bacteria</taxon>
        <taxon>Pseudomonadati</taxon>
        <taxon>Pseudomonadota</taxon>
        <taxon>Gammaproteobacteria</taxon>
        <taxon>Pseudomonadales</taxon>
        <taxon>Pseudomonadaceae</taxon>
        <taxon>Pseudomonas</taxon>
    </lineage>
</organism>
<reference evidence="5" key="1">
    <citation type="submission" date="2017-06" db="EMBL/GenBank/DDBJ databases">
        <authorList>
            <person name="Varghese N."/>
            <person name="Submissions S."/>
        </authorList>
    </citation>
    <scope>NUCLEOTIDE SEQUENCE [LARGE SCALE GENOMIC DNA]</scope>
    <source>
        <strain evidence="5">CIP 108523</strain>
    </source>
</reference>
<evidence type="ECO:0000256" key="1">
    <source>
        <dbReference type="ARBA" id="ARBA00009623"/>
    </source>
</evidence>
<dbReference type="EMBL" id="FZOG01000001">
    <property type="protein sequence ID" value="SNR80797.1"/>
    <property type="molecule type" value="Genomic_DNA"/>
</dbReference>
<evidence type="ECO:0000313" key="4">
    <source>
        <dbReference type="EMBL" id="SNR80797.1"/>
    </source>
</evidence>
<proteinExistence type="inferred from homology"/>
<dbReference type="PROSITE" id="PS51186">
    <property type="entry name" value="GNAT"/>
    <property type="match status" value="1"/>
</dbReference>
<evidence type="ECO:0000256" key="2">
    <source>
        <dbReference type="ARBA" id="ARBA00072224"/>
    </source>
</evidence>
<evidence type="ECO:0000259" key="3">
    <source>
        <dbReference type="PROSITE" id="PS51186"/>
    </source>
</evidence>
<comment type="similarity">
    <text evidence="1">Belongs to the UPF0039 (ElaA) family.</text>
</comment>
<protein>
    <recommendedName>
        <fullName evidence="2">Protein ElaA</fullName>
    </recommendedName>
</protein>
<dbReference type="NCBIfam" id="NF007644">
    <property type="entry name" value="PRK10314.1"/>
    <property type="match status" value="1"/>
</dbReference>
<dbReference type="GO" id="GO:0016747">
    <property type="term" value="F:acyltransferase activity, transferring groups other than amino-acyl groups"/>
    <property type="evidence" value="ECO:0007669"/>
    <property type="project" value="InterPro"/>
</dbReference>
<dbReference type="SUPFAM" id="SSF55729">
    <property type="entry name" value="Acyl-CoA N-acyltransferases (Nat)"/>
    <property type="match status" value="1"/>
</dbReference>
<dbReference type="RefSeq" id="WP_089358571.1">
    <property type="nucleotide sequence ID" value="NZ_FZOG01000001.1"/>
</dbReference>
<dbReference type="Proteomes" id="UP000242915">
    <property type="component" value="Unassembled WGS sequence"/>
</dbReference>
<evidence type="ECO:0000313" key="5">
    <source>
        <dbReference type="Proteomes" id="UP000242915"/>
    </source>
</evidence>
<dbReference type="Gene3D" id="3.40.630.30">
    <property type="match status" value="1"/>
</dbReference>
<keyword evidence="5" id="KW-1185">Reference proteome</keyword>
<accession>A0A238ZBS1</accession>
<gene>
    <name evidence="4" type="ORF">SAMN05216255_0304</name>
</gene>
<sequence>MTLSPPVTWQTKHHGELSVADLYAILKLRSAVFVVEQNCVYNDIDGLDMQGDTLHVMAWQDDRLVAYLRLLDPARNDGHVVIGRVVTDPSARGSGLGHELMAYALDACARRWPQVPIYLSAQAHLQGYYGRYDFVACSDIYLEDGIEHIGMRRS</sequence>
<dbReference type="FunFam" id="3.40.630.30:FF:000035">
    <property type="entry name" value="GNAT family N-acetyltransferase"/>
    <property type="match status" value="1"/>
</dbReference>
<dbReference type="InterPro" id="IPR016181">
    <property type="entry name" value="Acyl_CoA_acyltransferase"/>
</dbReference>
<dbReference type="AlphaFoldDB" id="A0A238ZBS1"/>